<gene>
    <name evidence="5" type="ORF">DSCO28_68520</name>
</gene>
<dbReference type="PROSITE" id="PS50043">
    <property type="entry name" value="HTH_LUXR_2"/>
    <property type="match status" value="1"/>
</dbReference>
<keyword evidence="3" id="KW-0804">Transcription</keyword>
<evidence type="ECO:0000313" key="6">
    <source>
        <dbReference type="Proteomes" id="UP000425960"/>
    </source>
</evidence>
<evidence type="ECO:0000259" key="4">
    <source>
        <dbReference type="PROSITE" id="PS50043"/>
    </source>
</evidence>
<dbReference type="InterPro" id="IPR036388">
    <property type="entry name" value="WH-like_DNA-bd_sf"/>
</dbReference>
<dbReference type="EMBL" id="AP021876">
    <property type="protein sequence ID" value="BBO86286.1"/>
    <property type="molecule type" value="Genomic_DNA"/>
</dbReference>
<dbReference type="KEGG" id="dov:DSCO28_68520"/>
<accession>A0A5K8A1I3</accession>
<feature type="domain" description="HTH luxR-type" evidence="4">
    <location>
        <begin position="3"/>
        <end position="68"/>
    </location>
</feature>
<evidence type="ECO:0000256" key="1">
    <source>
        <dbReference type="ARBA" id="ARBA00023015"/>
    </source>
</evidence>
<proteinExistence type="predicted"/>
<name>A0A5K8A1I3_9BACT</name>
<dbReference type="SMART" id="SM00421">
    <property type="entry name" value="HTH_LUXR"/>
    <property type="match status" value="1"/>
</dbReference>
<organism evidence="5 6">
    <name type="scientific">Desulfosarcina ovata subsp. sediminis</name>
    <dbReference type="NCBI Taxonomy" id="885957"/>
    <lineage>
        <taxon>Bacteria</taxon>
        <taxon>Pseudomonadati</taxon>
        <taxon>Thermodesulfobacteriota</taxon>
        <taxon>Desulfobacteria</taxon>
        <taxon>Desulfobacterales</taxon>
        <taxon>Desulfosarcinaceae</taxon>
        <taxon>Desulfosarcina</taxon>
    </lineage>
</organism>
<keyword evidence="2" id="KW-0238">DNA-binding</keyword>
<keyword evidence="1" id="KW-0805">Transcription regulation</keyword>
<dbReference type="AlphaFoldDB" id="A0A5K8A1I3"/>
<dbReference type="CDD" id="cd06170">
    <property type="entry name" value="LuxR_C_like"/>
    <property type="match status" value="1"/>
</dbReference>
<dbReference type="PANTHER" id="PTHR44688">
    <property type="entry name" value="DNA-BINDING TRANSCRIPTIONAL ACTIVATOR DEVR_DOSR"/>
    <property type="match status" value="1"/>
</dbReference>
<dbReference type="PANTHER" id="PTHR44688:SF16">
    <property type="entry name" value="DNA-BINDING TRANSCRIPTIONAL ACTIVATOR DEVR_DOSR"/>
    <property type="match status" value="1"/>
</dbReference>
<dbReference type="GO" id="GO:0006355">
    <property type="term" value="P:regulation of DNA-templated transcription"/>
    <property type="evidence" value="ECO:0007669"/>
    <property type="project" value="InterPro"/>
</dbReference>
<dbReference type="InterPro" id="IPR016032">
    <property type="entry name" value="Sig_transdc_resp-reg_C-effctor"/>
</dbReference>
<dbReference type="Proteomes" id="UP000425960">
    <property type="component" value="Chromosome"/>
</dbReference>
<dbReference type="Gene3D" id="1.10.10.10">
    <property type="entry name" value="Winged helix-like DNA-binding domain superfamily/Winged helix DNA-binding domain"/>
    <property type="match status" value="1"/>
</dbReference>
<dbReference type="Pfam" id="PF00196">
    <property type="entry name" value="GerE"/>
    <property type="match status" value="1"/>
</dbReference>
<reference evidence="5 6" key="1">
    <citation type="submission" date="2019-11" db="EMBL/GenBank/DDBJ databases">
        <title>Comparative genomics of hydrocarbon-degrading Desulfosarcina strains.</title>
        <authorList>
            <person name="Watanabe M."/>
            <person name="Kojima H."/>
            <person name="Fukui M."/>
        </authorList>
    </citation>
    <scope>NUCLEOTIDE SEQUENCE [LARGE SCALE GENOMIC DNA]</scope>
    <source>
        <strain evidence="5 6">28bB2T</strain>
    </source>
</reference>
<dbReference type="InterPro" id="IPR000792">
    <property type="entry name" value="Tscrpt_reg_LuxR_C"/>
</dbReference>
<protein>
    <recommendedName>
        <fullName evidence="4">HTH luxR-type domain-containing protein</fullName>
    </recommendedName>
</protein>
<evidence type="ECO:0000256" key="2">
    <source>
        <dbReference type="ARBA" id="ARBA00023125"/>
    </source>
</evidence>
<dbReference type="RefSeq" id="WP_155325618.1">
    <property type="nucleotide sequence ID" value="NZ_AP021876.1"/>
</dbReference>
<dbReference type="PRINTS" id="PR00038">
    <property type="entry name" value="HTHLUXR"/>
</dbReference>
<evidence type="ECO:0000256" key="3">
    <source>
        <dbReference type="ARBA" id="ARBA00023163"/>
    </source>
</evidence>
<dbReference type="SUPFAM" id="SSF46894">
    <property type="entry name" value="C-terminal effector domain of the bipartite response regulators"/>
    <property type="match status" value="1"/>
</dbReference>
<evidence type="ECO:0000313" key="5">
    <source>
        <dbReference type="EMBL" id="BBO86286.1"/>
    </source>
</evidence>
<sequence>MVENGRDYELTRKESEVLNWIKEGKSSWEISKILDCSKRVVDFHVSNIKDKLNASNRAQAVAIGLQYQLIRF</sequence>
<dbReference type="GO" id="GO:0003677">
    <property type="term" value="F:DNA binding"/>
    <property type="evidence" value="ECO:0007669"/>
    <property type="project" value="UniProtKB-KW"/>
</dbReference>